<dbReference type="Proteomes" id="UP001284094">
    <property type="component" value="Unassembled WGS sequence"/>
</dbReference>
<accession>A0A6L6GCX2</accession>
<reference evidence="3" key="3">
    <citation type="submission" date="2023-11" db="EMBL/GenBank/DDBJ databases">
        <authorList>
            <person name="Kyselkova M."/>
            <person name="Xanthopoulou K."/>
            <person name="Shestivska V."/>
            <person name="Spanelova P."/>
            <person name="Maixnerova M."/>
            <person name="Higgins P.G."/>
            <person name="Nemec A."/>
        </authorList>
    </citation>
    <scope>NUCLEOTIDE SEQUENCE</scope>
    <source>
        <strain evidence="3">ANC 7225</strain>
    </source>
</reference>
<evidence type="ECO:0000313" key="4">
    <source>
        <dbReference type="EMBL" id="MTD10315.1"/>
    </source>
</evidence>
<evidence type="ECO:0000313" key="6">
    <source>
        <dbReference type="Proteomes" id="UP001278995"/>
    </source>
</evidence>
<reference evidence="2 6" key="2">
    <citation type="submission" date="2023-11" db="EMBL/GenBank/DDBJ databases">
        <title>The common occurrence of Acinetobacte faecalis in cattle feces and its emended description.</title>
        <authorList>
            <person name="Kyselkova M."/>
            <person name="Xanthopoulou K."/>
            <person name="Shestivska V."/>
            <person name="Spanelova P."/>
            <person name="Maixnerova M."/>
            <person name="Higgins P.G."/>
            <person name="Nemec A."/>
        </authorList>
    </citation>
    <scope>NUCLEOTIDE SEQUENCE [LARGE SCALE GENOMIC DNA]</scope>
    <source>
        <strain evidence="2 6">ANC 7483</strain>
    </source>
</reference>
<dbReference type="EMBL" id="JAXHPL010000010">
    <property type="protein sequence ID" value="MDY6486210.1"/>
    <property type="molecule type" value="Genomic_DNA"/>
</dbReference>
<evidence type="ECO:0000313" key="5">
    <source>
        <dbReference type="Proteomes" id="UP000473854"/>
    </source>
</evidence>
<dbReference type="Proteomes" id="UP001278995">
    <property type="component" value="Unassembled WGS sequence"/>
</dbReference>
<dbReference type="RefSeq" id="WP_154771958.1">
    <property type="nucleotide sequence ID" value="NZ_JAXHPD010000008.1"/>
</dbReference>
<proteinExistence type="predicted"/>
<name>A0A6L6GCX2_9GAMM</name>
<feature type="coiled-coil region" evidence="1">
    <location>
        <begin position="30"/>
        <end position="57"/>
    </location>
</feature>
<evidence type="ECO:0000313" key="7">
    <source>
        <dbReference type="Proteomes" id="UP001284094"/>
    </source>
</evidence>
<dbReference type="Proteomes" id="UP000473854">
    <property type="component" value="Unassembled WGS sequence"/>
</dbReference>
<dbReference type="EMBL" id="WLYL01000004">
    <property type="protein sequence ID" value="MTD10315.1"/>
    <property type="molecule type" value="Genomic_DNA"/>
</dbReference>
<dbReference type="EMBL" id="JAXHPO010000006">
    <property type="protein sequence ID" value="MDY6549635.1"/>
    <property type="molecule type" value="Genomic_DNA"/>
</dbReference>
<protein>
    <submittedName>
        <fullName evidence="4">Uncharacterized protein</fullName>
    </submittedName>
</protein>
<dbReference type="GeneID" id="86889124"/>
<keyword evidence="7" id="KW-1185">Reference proteome</keyword>
<sequence length="273" mass="31599">MKKLYIFVLIIILAVVAKLSYDVYKISEQQIQLQQVVNKLEKTNSSLNDQLVAIKREPNESNSIESKKTTDVDTHIQPNDMIKQQLNLVEFALRQHQYHYAVEKLLVLNQQINDYVLAPSLKNSLHQVINKDVQTIKQYVINSDAQQQQINQLILKLNSELKQEIIQPNLTISQPENGYFWQKWFFVESTKKPAQQLMQRSVILKEAQLRLLIAREALSQGQFVQYHQELTDIIQLLEQLPDQVAKQIVQQIKMLDGMTSIPVPVLSTRALMG</sequence>
<gene>
    <name evidence="4" type="ORF">GIX10_02435</name>
    <name evidence="3" type="ORF">SKM48_02435</name>
    <name evidence="2" type="ORF">SKM51_03165</name>
</gene>
<evidence type="ECO:0000256" key="1">
    <source>
        <dbReference type="SAM" id="Coils"/>
    </source>
</evidence>
<evidence type="ECO:0000313" key="2">
    <source>
        <dbReference type="EMBL" id="MDY6486210.1"/>
    </source>
</evidence>
<reference evidence="4 5" key="1">
    <citation type="submission" date="2019-11" db="EMBL/GenBank/DDBJ databases">
        <authorList>
            <person name="An D."/>
        </authorList>
    </citation>
    <scope>NUCLEOTIDE SEQUENCE [LARGE SCALE GENOMIC DNA]</scope>
    <source>
        <strain evidence="4 5">YIM 103518</strain>
    </source>
</reference>
<dbReference type="AlphaFoldDB" id="A0A6L6GCX2"/>
<comment type="caution">
    <text evidence="4">The sequence shown here is derived from an EMBL/GenBank/DDBJ whole genome shotgun (WGS) entry which is preliminary data.</text>
</comment>
<evidence type="ECO:0000313" key="3">
    <source>
        <dbReference type="EMBL" id="MDY6549635.1"/>
    </source>
</evidence>
<reference evidence="3 7" key="4">
    <citation type="journal article" date="2024" name="Syst. Appl. Microbiol.">
        <title>Evidence for the occurrence of Acinetobacter faecalis in cattle feces and its emended description.</title>
        <authorList>
            <person name="Kyselkova M."/>
            <person name="Xanthopoulou K."/>
            <person name="Shestivska V."/>
            <person name="Spanelova P."/>
            <person name="Maixnerova M."/>
            <person name="Higgins P.G."/>
            <person name="Nemec A."/>
        </authorList>
    </citation>
    <scope>NUCLEOTIDE SEQUENCE [LARGE SCALE GENOMIC DNA]</scope>
    <source>
        <strain evidence="3 7">ANC 7225</strain>
    </source>
</reference>
<organism evidence="4 5">
    <name type="scientific">Acinetobacter faecalis</name>
    <dbReference type="NCBI Taxonomy" id="2665161"/>
    <lineage>
        <taxon>Bacteria</taxon>
        <taxon>Pseudomonadati</taxon>
        <taxon>Pseudomonadota</taxon>
        <taxon>Gammaproteobacteria</taxon>
        <taxon>Moraxellales</taxon>
        <taxon>Moraxellaceae</taxon>
        <taxon>Acinetobacter</taxon>
    </lineage>
</organism>
<keyword evidence="1" id="KW-0175">Coiled coil</keyword>